<evidence type="ECO:0000256" key="3">
    <source>
        <dbReference type="ARBA" id="ARBA00023295"/>
    </source>
</evidence>
<evidence type="ECO:0000256" key="2">
    <source>
        <dbReference type="ARBA" id="ARBA00022801"/>
    </source>
</evidence>
<dbReference type="InterPro" id="IPR000111">
    <property type="entry name" value="Glyco_hydro_27/36_CS"/>
</dbReference>
<dbReference type="PANTHER" id="PTHR11452:SF83">
    <property type="entry name" value="ALPHA-GALACTOSIDASE"/>
    <property type="match status" value="1"/>
</dbReference>
<dbReference type="PROSITE" id="PS00512">
    <property type="entry name" value="ALPHA_GALACTOSIDASE"/>
    <property type="match status" value="1"/>
</dbReference>
<dbReference type="GO" id="GO:0005737">
    <property type="term" value="C:cytoplasm"/>
    <property type="evidence" value="ECO:0007669"/>
    <property type="project" value="TreeGrafter"/>
</dbReference>
<keyword evidence="3 4" id="KW-0326">Glycosidase</keyword>
<dbReference type="InterPro" id="IPR013785">
    <property type="entry name" value="Aldolase_TIM"/>
</dbReference>
<comment type="subunit">
    <text evidence="4">Homodimer.</text>
</comment>
<dbReference type="InterPro" id="IPR002241">
    <property type="entry name" value="Glyco_hydro_27"/>
</dbReference>
<dbReference type="Gene3D" id="3.20.20.70">
    <property type="entry name" value="Aldolase class I"/>
    <property type="match status" value="1"/>
</dbReference>
<dbReference type="EC" id="3.2.1.-" evidence="4"/>
<evidence type="ECO:0000256" key="4">
    <source>
        <dbReference type="RuleBase" id="RU361168"/>
    </source>
</evidence>
<gene>
    <name evidence="6" type="ORF">Zmor_018692</name>
</gene>
<dbReference type="AlphaFoldDB" id="A0AA38IAK4"/>
<evidence type="ECO:0000313" key="6">
    <source>
        <dbReference type="EMBL" id="KAJ3652755.1"/>
    </source>
</evidence>
<dbReference type="InterPro" id="IPR017853">
    <property type="entry name" value="GH"/>
</dbReference>
<dbReference type="Pfam" id="PF16499">
    <property type="entry name" value="Melibiase_2"/>
    <property type="match status" value="1"/>
</dbReference>
<dbReference type="CDD" id="cd14792">
    <property type="entry name" value="GH27"/>
    <property type="match status" value="1"/>
</dbReference>
<keyword evidence="7" id="KW-1185">Reference proteome</keyword>
<dbReference type="GO" id="GO:0009311">
    <property type="term" value="P:oligosaccharide metabolic process"/>
    <property type="evidence" value="ECO:0007669"/>
    <property type="project" value="TreeGrafter"/>
</dbReference>
<keyword evidence="5" id="KW-0732">Signal</keyword>
<comment type="caution">
    <text evidence="6">The sequence shown here is derived from an EMBL/GenBank/DDBJ whole genome shotgun (WGS) entry which is preliminary data.</text>
</comment>
<dbReference type="PANTHER" id="PTHR11452">
    <property type="entry name" value="ALPHA-GALACTOSIDASE/ALPHA-N-ACETYLGALACTOSAMINIDASE"/>
    <property type="match status" value="1"/>
</dbReference>
<reference evidence="6" key="1">
    <citation type="journal article" date="2023" name="G3 (Bethesda)">
        <title>Whole genome assemblies of Zophobas morio and Tenebrio molitor.</title>
        <authorList>
            <person name="Kaur S."/>
            <person name="Stinson S.A."/>
            <person name="diCenzo G.C."/>
        </authorList>
    </citation>
    <scope>NUCLEOTIDE SEQUENCE</scope>
    <source>
        <strain evidence="6">QUZm001</strain>
    </source>
</reference>
<evidence type="ECO:0000256" key="1">
    <source>
        <dbReference type="ARBA" id="ARBA00009743"/>
    </source>
</evidence>
<evidence type="ECO:0000256" key="5">
    <source>
        <dbReference type="SAM" id="SignalP"/>
    </source>
</evidence>
<accession>A0AA38IAK4</accession>
<keyword evidence="4" id="KW-1015">Disulfide bond</keyword>
<comment type="similarity">
    <text evidence="1 4">Belongs to the glycosyl hydrolase 27 family.</text>
</comment>
<dbReference type="SUPFAM" id="SSF51445">
    <property type="entry name" value="(Trans)glycosidases"/>
    <property type="match status" value="1"/>
</dbReference>
<organism evidence="6 7">
    <name type="scientific">Zophobas morio</name>
    <dbReference type="NCBI Taxonomy" id="2755281"/>
    <lineage>
        <taxon>Eukaryota</taxon>
        <taxon>Metazoa</taxon>
        <taxon>Ecdysozoa</taxon>
        <taxon>Arthropoda</taxon>
        <taxon>Hexapoda</taxon>
        <taxon>Insecta</taxon>
        <taxon>Pterygota</taxon>
        <taxon>Neoptera</taxon>
        <taxon>Endopterygota</taxon>
        <taxon>Coleoptera</taxon>
        <taxon>Polyphaga</taxon>
        <taxon>Cucujiformia</taxon>
        <taxon>Tenebrionidae</taxon>
        <taxon>Zophobas</taxon>
    </lineage>
</organism>
<protein>
    <recommendedName>
        <fullName evidence="4">Alpha-galactosidase</fullName>
        <ecNumber evidence="4">3.2.1.-</ecNumber>
    </recommendedName>
</protein>
<dbReference type="InterPro" id="IPR013780">
    <property type="entry name" value="Glyco_hydro_b"/>
</dbReference>
<dbReference type="Gene3D" id="2.60.40.1180">
    <property type="entry name" value="Golgi alpha-mannosidase II"/>
    <property type="match status" value="1"/>
</dbReference>
<dbReference type="GO" id="GO:0004557">
    <property type="term" value="F:alpha-galactosidase activity"/>
    <property type="evidence" value="ECO:0007669"/>
    <property type="project" value="TreeGrafter"/>
</dbReference>
<sequence>MYTKILSILLLYTFTSVHALDNGLALTPPLGWMSWQRFRCITDCVNYPNDCISDQLFRDTADRMAEDGYLEAGYEYLIIDDCWLANERDSDGRLQPNADRFPNGIKDLADYIHSKGLKFGIYEDIGTNTCAGYPGINGQYEIDANTFAEWGVDYIKVDGCYEDTEGMEDKYAQFGDYLNQTERPIVYSCSFPAYKGLEANYTAAVEICNLWRNYGDIQDQWDDVKNIANWFATNQGFLNKFAGPGHWNDPDMLIIGDYGLSYDESIAQMTIWTVMAAPLLMSVDLRKIEPEFRDILLNSDALSINQDVLGIPGLLAWNNGNVRIWTKPILPQVDDKHSYAFGIVNYENGGSPHVVEFTLDEFGLDNADGYTIKNVFEPSDPVTVSVTEPIRISVNPSGAALLQVNPVAPSHATSLL</sequence>
<dbReference type="Proteomes" id="UP001168821">
    <property type="component" value="Unassembled WGS sequence"/>
</dbReference>
<dbReference type="FunFam" id="3.20.20.70:FF:000197">
    <property type="entry name" value="Alpha-galactosidase"/>
    <property type="match status" value="1"/>
</dbReference>
<name>A0AA38IAK4_9CUCU</name>
<feature type="signal peptide" evidence="5">
    <location>
        <begin position="1"/>
        <end position="19"/>
    </location>
</feature>
<dbReference type="GO" id="GO:0016139">
    <property type="term" value="P:glycoside catabolic process"/>
    <property type="evidence" value="ECO:0007669"/>
    <property type="project" value="TreeGrafter"/>
</dbReference>
<proteinExistence type="inferred from homology"/>
<feature type="chain" id="PRO_5041453472" description="Alpha-galactosidase" evidence="5">
    <location>
        <begin position="20"/>
        <end position="416"/>
    </location>
</feature>
<keyword evidence="2 4" id="KW-0378">Hydrolase</keyword>
<dbReference type="SUPFAM" id="SSF51011">
    <property type="entry name" value="Glycosyl hydrolase domain"/>
    <property type="match status" value="1"/>
</dbReference>
<dbReference type="PRINTS" id="PR00740">
    <property type="entry name" value="GLHYDRLASE27"/>
</dbReference>
<evidence type="ECO:0000313" key="7">
    <source>
        <dbReference type="Proteomes" id="UP001168821"/>
    </source>
</evidence>
<dbReference type="EMBL" id="JALNTZ010000005">
    <property type="protein sequence ID" value="KAJ3652755.1"/>
    <property type="molecule type" value="Genomic_DNA"/>
</dbReference>